<dbReference type="InterPro" id="IPR016131">
    <property type="entry name" value="Haemerythrin_Fe_BS"/>
</dbReference>
<dbReference type="NCBIfam" id="TIGR02481">
    <property type="entry name" value="hemeryth_dom"/>
    <property type="match status" value="1"/>
</dbReference>
<dbReference type="EMBL" id="CP019645">
    <property type="protein sequence ID" value="AQQ58844.1"/>
    <property type="molecule type" value="Genomic_DNA"/>
</dbReference>
<evidence type="ECO:0000313" key="6">
    <source>
        <dbReference type="EMBL" id="AQQ58844.1"/>
    </source>
</evidence>
<dbReference type="InterPro" id="IPR035938">
    <property type="entry name" value="Hemerythrin-like_sf"/>
</dbReference>
<dbReference type="CDD" id="cd12107">
    <property type="entry name" value="Hemerythrin"/>
    <property type="match status" value="1"/>
</dbReference>
<dbReference type="SUPFAM" id="SSF47188">
    <property type="entry name" value="Hemerythrin-like"/>
    <property type="match status" value="1"/>
</dbReference>
<dbReference type="SUPFAM" id="SSF144217">
    <property type="entry name" value="CSL zinc finger"/>
    <property type="match status" value="1"/>
</dbReference>
<evidence type="ECO:0000256" key="1">
    <source>
        <dbReference type="ARBA" id="ARBA00010587"/>
    </source>
</evidence>
<evidence type="ECO:0000313" key="8">
    <source>
        <dbReference type="Proteomes" id="UP000029870"/>
    </source>
</evidence>
<comment type="similarity">
    <text evidence="1">Belongs to the hemerythrin family.</text>
</comment>
<dbReference type="GO" id="GO:0046872">
    <property type="term" value="F:metal ion binding"/>
    <property type="evidence" value="ECO:0007669"/>
    <property type="project" value="UniProtKB-KW"/>
</dbReference>
<dbReference type="Proteomes" id="UP000029870">
    <property type="component" value="Unassembled WGS sequence"/>
</dbReference>
<dbReference type="RefSeq" id="WP_004087082.1">
    <property type="nucleotide sequence ID" value="NZ_CALESD010000033.1"/>
</dbReference>
<evidence type="ECO:0000256" key="3">
    <source>
        <dbReference type="ARBA" id="ARBA00022723"/>
    </source>
</evidence>
<keyword evidence="2" id="KW-0813">Transport</keyword>
<dbReference type="Proteomes" id="UP000188298">
    <property type="component" value="Chromosome"/>
</dbReference>
<dbReference type="Pfam" id="PF01814">
    <property type="entry name" value="Hemerythrin"/>
    <property type="match status" value="1"/>
</dbReference>
<proteinExistence type="inferred from homology"/>
<evidence type="ECO:0000313" key="9">
    <source>
        <dbReference type="Proteomes" id="UP000188298"/>
    </source>
</evidence>
<sequence length="212" mass="24962">MLLQWNDKYSVKNYLIDEQHKKLFELANMADNMIGKQTDPAEIKKMLVALFDYMKTHFRDEEVYMESIQYPSLELHKERHKQIVFEMTNLVKNMKYDFKQQLVIIMEQWLLKHILQEDMEYAKHCEEMNEKRSMQKAATPAASSEDNALLKQAEMTSGKKQETKKGIMHMYSCLCGKTYNIKPDIHAKIQAGDGVKCQDCTTFIKYITDIEV</sequence>
<keyword evidence="4" id="KW-0408">Iron</keyword>
<reference evidence="7" key="3">
    <citation type="submission" date="2018-04" db="EMBL/GenBank/DDBJ databases">
        <authorList>
            <person name="Sheh A."/>
            <person name="Shen Z."/>
            <person name="Mannion A.J."/>
            <person name="Fox J.G."/>
        </authorList>
    </citation>
    <scope>NUCLEOTIDE SEQUENCE</scope>
    <source>
        <strain evidence="7">Missouri</strain>
    </source>
</reference>
<organism evidence="6 9">
    <name type="scientific">Helicobacter bilis</name>
    <dbReference type="NCBI Taxonomy" id="37372"/>
    <lineage>
        <taxon>Bacteria</taxon>
        <taxon>Pseudomonadati</taxon>
        <taxon>Campylobacterota</taxon>
        <taxon>Epsilonproteobacteria</taxon>
        <taxon>Campylobacterales</taxon>
        <taxon>Helicobacteraceae</taxon>
        <taxon>Helicobacter</taxon>
    </lineage>
</organism>
<dbReference type="InterPro" id="IPR012312">
    <property type="entry name" value="Hemerythrin-like"/>
</dbReference>
<dbReference type="GO" id="GO:0005344">
    <property type="term" value="F:oxygen carrier activity"/>
    <property type="evidence" value="ECO:0007669"/>
    <property type="project" value="UniProtKB-KW"/>
</dbReference>
<dbReference type="Gene3D" id="1.20.120.50">
    <property type="entry name" value="Hemerythrin-like"/>
    <property type="match status" value="1"/>
</dbReference>
<dbReference type="AlphaFoldDB" id="A0A1Q2LEH2"/>
<name>A0A1Q2LEH2_9HELI</name>
<feature type="domain" description="Hemerythrin-like" evidence="5">
    <location>
        <begin position="14"/>
        <end position="123"/>
    </location>
</feature>
<dbReference type="PANTHER" id="PTHR37164">
    <property type="entry name" value="BACTERIOHEMERYTHRIN"/>
    <property type="match status" value="1"/>
</dbReference>
<dbReference type="PANTHER" id="PTHR37164:SF1">
    <property type="entry name" value="BACTERIOHEMERYTHRIN"/>
    <property type="match status" value="1"/>
</dbReference>
<keyword evidence="2" id="KW-0561">Oxygen transport</keyword>
<evidence type="ECO:0000313" key="7">
    <source>
        <dbReference type="EMBL" id="TLE03700.1"/>
    </source>
</evidence>
<dbReference type="InterPro" id="IPR036671">
    <property type="entry name" value="DPH_MB_sf"/>
</dbReference>
<dbReference type="KEGG" id="hbl:XJ32_00640"/>
<dbReference type="InterPro" id="IPR012827">
    <property type="entry name" value="Hemerythrin_metal-bd"/>
</dbReference>
<dbReference type="InterPro" id="IPR050669">
    <property type="entry name" value="Hemerythrin"/>
</dbReference>
<dbReference type="EMBL" id="JRPH02000026">
    <property type="protein sequence ID" value="TLE03700.1"/>
    <property type="molecule type" value="Genomic_DNA"/>
</dbReference>
<dbReference type="STRING" id="37372.XJ32_00640"/>
<evidence type="ECO:0000256" key="2">
    <source>
        <dbReference type="ARBA" id="ARBA00022621"/>
    </source>
</evidence>
<evidence type="ECO:0000259" key="5">
    <source>
        <dbReference type="Pfam" id="PF01814"/>
    </source>
</evidence>
<dbReference type="PROSITE" id="PS00550">
    <property type="entry name" value="HEMERYTHRINS"/>
    <property type="match status" value="1"/>
</dbReference>
<protein>
    <submittedName>
        <fullName evidence="7">Bacteriohemerythrin</fullName>
    </submittedName>
    <submittedName>
        <fullName evidence="6">Hemerythrin-like metal-binding domain-containing protein</fullName>
    </submittedName>
</protein>
<accession>A0A1Q2LEH2</accession>
<dbReference type="GeneID" id="60656756"/>
<evidence type="ECO:0000256" key="4">
    <source>
        <dbReference type="ARBA" id="ARBA00023004"/>
    </source>
</evidence>
<keyword evidence="3" id="KW-0479">Metal-binding</keyword>
<gene>
    <name evidence="7" type="ORF">LS77_008225</name>
    <name evidence="6" type="ORF">XJ32_00640</name>
</gene>
<dbReference type="NCBIfam" id="NF033749">
    <property type="entry name" value="bact_hemeryth"/>
    <property type="match status" value="1"/>
</dbReference>
<reference evidence="7 8" key="1">
    <citation type="journal article" date="2014" name="Genome Announc.">
        <title>Draft genome sequences of eight enterohepatic helicobacter species isolated from both laboratory and wild rodents.</title>
        <authorList>
            <person name="Sheh A."/>
            <person name="Shen Z."/>
            <person name="Fox J.G."/>
        </authorList>
    </citation>
    <scope>NUCLEOTIDE SEQUENCE [LARGE SCALE GENOMIC DNA]</scope>
    <source>
        <strain evidence="7 8">Missouri</strain>
    </source>
</reference>
<reference evidence="6 9" key="2">
    <citation type="submission" date="2017-02" db="EMBL/GenBank/DDBJ databases">
        <title>Whole genome sequencing of Helicobacter bilis strain AAQJH.</title>
        <authorList>
            <person name="Conlan S."/>
            <person name="Thomas P.J."/>
            <person name="Mullikin J."/>
            <person name="Palmore T.N."/>
            <person name="Frank K.M."/>
            <person name="Segre J.A."/>
        </authorList>
    </citation>
    <scope>NUCLEOTIDE SEQUENCE [LARGE SCALE GENOMIC DNA]</scope>
    <source>
        <strain evidence="6 9">AAQJH</strain>
    </source>
</reference>